<sequence length="222" mass="25264">MGRRAIVLKDTVPKDTVLKFSIQRVVVPKDPSDPNIPYPKITYPNLVPKERINNSSRYNVDNIQEIVQLPLIKDTAPNEQAALVIEKIVQCQHVFDFYNSVAQLKCKEIKRAALNELIDHITSTKRDCGDDLPGGDQNGRQKHIPCASTVGKLRTVLHRIYGKFLGLRAFIRKHINNMFLRYVCETDSFNGVGELLEILGSIINGFSLPLKQEHTACWRLRF</sequence>
<dbReference type="EnsemblMetazoa" id="CJA32979b.1">
    <property type="protein sequence ID" value="CJA32979b.1"/>
    <property type="gene ID" value="WBGene00208826"/>
</dbReference>
<evidence type="ECO:0000313" key="2">
    <source>
        <dbReference type="EnsemblMetazoa" id="CJA32979b.1"/>
    </source>
</evidence>
<dbReference type="GO" id="GO:0005829">
    <property type="term" value="C:cytosol"/>
    <property type="evidence" value="ECO:0007669"/>
    <property type="project" value="TreeGrafter"/>
</dbReference>
<evidence type="ECO:0000313" key="3">
    <source>
        <dbReference type="Proteomes" id="UP000005237"/>
    </source>
</evidence>
<dbReference type="Gene3D" id="1.25.10.10">
    <property type="entry name" value="Leucine-rich Repeat Variant"/>
    <property type="match status" value="2"/>
</dbReference>
<dbReference type="GO" id="GO:0005634">
    <property type="term" value="C:nucleus"/>
    <property type="evidence" value="ECO:0007669"/>
    <property type="project" value="TreeGrafter"/>
</dbReference>
<dbReference type="PANTHER" id="PTHR10257">
    <property type="entry name" value="SERINE/THREONINE PROTEIN PHOSPHATASE 2A PP2A REGULATORY SUBUNIT B"/>
    <property type="match status" value="1"/>
</dbReference>
<reference evidence="3" key="1">
    <citation type="submission" date="2010-08" db="EMBL/GenBank/DDBJ databases">
        <authorList>
            <consortium name="Caenorhabditis japonica Sequencing Consortium"/>
            <person name="Wilson R.K."/>
        </authorList>
    </citation>
    <scope>NUCLEOTIDE SEQUENCE [LARGE SCALE GENOMIC DNA]</scope>
    <source>
        <strain evidence="3">DF5081</strain>
    </source>
</reference>
<proteinExistence type="inferred from homology"/>
<name>A0A8R1EG85_CAEJA</name>
<dbReference type="InterPro" id="IPR011989">
    <property type="entry name" value="ARM-like"/>
</dbReference>
<accession>A0A8R1EG85</accession>
<comment type="similarity">
    <text evidence="1">Belongs to the phosphatase 2A regulatory subunit B56 family.</text>
</comment>
<dbReference type="GO" id="GO:0072542">
    <property type="term" value="F:protein phosphatase activator activity"/>
    <property type="evidence" value="ECO:0007669"/>
    <property type="project" value="TreeGrafter"/>
</dbReference>
<dbReference type="Proteomes" id="UP000005237">
    <property type="component" value="Unassembled WGS sequence"/>
</dbReference>
<dbReference type="InterPro" id="IPR002554">
    <property type="entry name" value="PP2A_B56"/>
</dbReference>
<dbReference type="InterPro" id="IPR016024">
    <property type="entry name" value="ARM-type_fold"/>
</dbReference>
<reference evidence="2" key="2">
    <citation type="submission" date="2022-06" db="UniProtKB">
        <authorList>
            <consortium name="EnsemblMetazoa"/>
        </authorList>
    </citation>
    <scope>IDENTIFICATION</scope>
    <source>
        <strain evidence="2">DF5081</strain>
    </source>
</reference>
<dbReference type="GO" id="GO:0000159">
    <property type="term" value="C:protein phosphatase type 2A complex"/>
    <property type="evidence" value="ECO:0007669"/>
    <property type="project" value="InterPro"/>
</dbReference>
<organism evidence="2 3">
    <name type="scientific">Caenorhabditis japonica</name>
    <dbReference type="NCBI Taxonomy" id="281687"/>
    <lineage>
        <taxon>Eukaryota</taxon>
        <taxon>Metazoa</taxon>
        <taxon>Ecdysozoa</taxon>
        <taxon>Nematoda</taxon>
        <taxon>Chromadorea</taxon>
        <taxon>Rhabditida</taxon>
        <taxon>Rhabditina</taxon>
        <taxon>Rhabditomorpha</taxon>
        <taxon>Rhabditoidea</taxon>
        <taxon>Rhabditidae</taxon>
        <taxon>Peloderinae</taxon>
        <taxon>Caenorhabditis</taxon>
    </lineage>
</organism>
<dbReference type="AlphaFoldDB" id="A0A8R1EG85"/>
<protein>
    <submittedName>
        <fullName evidence="2">Uncharacterized protein</fullName>
    </submittedName>
</protein>
<dbReference type="Pfam" id="PF01603">
    <property type="entry name" value="B56"/>
    <property type="match status" value="2"/>
</dbReference>
<dbReference type="GO" id="GO:0007165">
    <property type="term" value="P:signal transduction"/>
    <property type="evidence" value="ECO:0007669"/>
    <property type="project" value="InterPro"/>
</dbReference>
<dbReference type="PANTHER" id="PTHR10257:SF5">
    <property type="entry name" value="WIDERBORST, ISOFORM H"/>
    <property type="match status" value="1"/>
</dbReference>
<dbReference type="SUPFAM" id="SSF48371">
    <property type="entry name" value="ARM repeat"/>
    <property type="match status" value="2"/>
</dbReference>
<keyword evidence="3" id="KW-1185">Reference proteome</keyword>
<evidence type="ECO:0000256" key="1">
    <source>
        <dbReference type="ARBA" id="ARBA00009745"/>
    </source>
</evidence>